<dbReference type="HOGENOM" id="CLU_027149_0_0_1"/>
<evidence type="ECO:0000313" key="8">
    <source>
        <dbReference type="Proteomes" id="UP000027195"/>
    </source>
</evidence>
<evidence type="ECO:0000256" key="2">
    <source>
        <dbReference type="ARBA" id="ARBA00022692"/>
    </source>
</evidence>
<dbReference type="CDD" id="cd00637">
    <property type="entry name" value="7tm_classA_rhodopsin-like"/>
    <property type="match status" value="1"/>
</dbReference>
<comment type="subcellular location">
    <subcellularLocation>
        <location evidence="1">Membrane</location>
        <topology evidence="1">Multi-pass membrane protein</topology>
    </subcellularLocation>
</comment>
<feature type="compositionally biased region" description="Basic and acidic residues" evidence="5">
    <location>
        <begin position="376"/>
        <end position="387"/>
    </location>
</feature>
<feature type="transmembrane region" description="Helical" evidence="6">
    <location>
        <begin position="154"/>
        <end position="174"/>
    </location>
</feature>
<feature type="transmembrane region" description="Helical" evidence="6">
    <location>
        <begin position="206"/>
        <end position="227"/>
    </location>
</feature>
<dbReference type="InParanoid" id="A0A067MAF8"/>
<sequence>MPCVMEWHHTPVLHIASLLMNSTCATEFELGVGQIVGLSFVAEAGCLSIMCILIFFAMVARNSIALRRHPFRSAIDIYVTSLFVAELLLGVVAVMSIRWAQKGMVQCGAHCTIQGLLGQFGQTGVAMSHLAITIHTFCVIFFQWEPPSSTKLPLCVVACIWLYNILFAAIGYGVHAGNGDAQPLYIPSPFWCWLYPSAKGILFTQYFWPSLSLLASISLHVLLFFSVRGNVEILEMGSKWYNFKIKLASTPASSSNMARAVITPTRIMPSPRSVAKSFLWYPAAYAISTVPRNIGRWGALTRFNSTIPAQDAAVAFICVLWFVCSTSGAINVALFAFTRPNIFLFGVRRDSLRQAVQIELGVVSSALRSAPTERNAFNRRENTRDSARPPSLSGNDSDSVICIEPLPHRPGTPPVTATPQAALYPSESWTVATHAYPSSLSLVDPAIQEVGFVLPRSPPAIYAESRGRRSRARV</sequence>
<evidence type="ECO:0000256" key="5">
    <source>
        <dbReference type="SAM" id="MobiDB-lite"/>
    </source>
</evidence>
<evidence type="ECO:0000313" key="7">
    <source>
        <dbReference type="EMBL" id="KDQ12559.1"/>
    </source>
</evidence>
<gene>
    <name evidence="7" type="ORF">BOTBODRAFT_412180</name>
</gene>
<feature type="region of interest" description="Disordered" evidence="5">
    <location>
        <begin position="373"/>
        <end position="397"/>
    </location>
</feature>
<feature type="transmembrane region" description="Helical" evidence="6">
    <location>
        <begin position="77"/>
        <end position="100"/>
    </location>
</feature>
<dbReference type="STRING" id="930990.A0A067MAF8"/>
<dbReference type="Proteomes" id="UP000027195">
    <property type="component" value="Unassembled WGS sequence"/>
</dbReference>
<dbReference type="GO" id="GO:0004930">
    <property type="term" value="F:G protein-coupled receptor activity"/>
    <property type="evidence" value="ECO:0007669"/>
    <property type="project" value="TreeGrafter"/>
</dbReference>
<evidence type="ECO:0000256" key="4">
    <source>
        <dbReference type="ARBA" id="ARBA00023136"/>
    </source>
</evidence>
<proteinExistence type="predicted"/>
<keyword evidence="4 6" id="KW-0472">Membrane</keyword>
<name>A0A067MAF8_BOTB1</name>
<dbReference type="Gene3D" id="1.20.1070.10">
    <property type="entry name" value="Rhodopsin 7-helix transmembrane proteins"/>
    <property type="match status" value="1"/>
</dbReference>
<keyword evidence="8" id="KW-1185">Reference proteome</keyword>
<organism evidence="7 8">
    <name type="scientific">Botryobasidium botryosum (strain FD-172 SS1)</name>
    <dbReference type="NCBI Taxonomy" id="930990"/>
    <lineage>
        <taxon>Eukaryota</taxon>
        <taxon>Fungi</taxon>
        <taxon>Dikarya</taxon>
        <taxon>Basidiomycota</taxon>
        <taxon>Agaricomycotina</taxon>
        <taxon>Agaricomycetes</taxon>
        <taxon>Cantharellales</taxon>
        <taxon>Botryobasidiaceae</taxon>
        <taxon>Botryobasidium</taxon>
    </lineage>
</organism>
<accession>A0A067MAF8</accession>
<dbReference type="GO" id="GO:0007189">
    <property type="term" value="P:adenylate cyclase-activating G protein-coupled receptor signaling pathway"/>
    <property type="evidence" value="ECO:0007669"/>
    <property type="project" value="TreeGrafter"/>
</dbReference>
<evidence type="ECO:0000256" key="1">
    <source>
        <dbReference type="ARBA" id="ARBA00004141"/>
    </source>
</evidence>
<feature type="transmembrane region" description="Helical" evidence="6">
    <location>
        <begin position="35"/>
        <end position="56"/>
    </location>
</feature>
<reference evidence="8" key="1">
    <citation type="journal article" date="2014" name="Proc. Natl. Acad. Sci. U.S.A.">
        <title>Extensive sampling of basidiomycete genomes demonstrates inadequacy of the white-rot/brown-rot paradigm for wood decay fungi.</title>
        <authorList>
            <person name="Riley R."/>
            <person name="Salamov A.A."/>
            <person name="Brown D.W."/>
            <person name="Nagy L.G."/>
            <person name="Floudas D."/>
            <person name="Held B.W."/>
            <person name="Levasseur A."/>
            <person name="Lombard V."/>
            <person name="Morin E."/>
            <person name="Otillar R."/>
            <person name="Lindquist E.A."/>
            <person name="Sun H."/>
            <person name="LaButti K.M."/>
            <person name="Schmutz J."/>
            <person name="Jabbour D."/>
            <person name="Luo H."/>
            <person name="Baker S.E."/>
            <person name="Pisabarro A.G."/>
            <person name="Walton J.D."/>
            <person name="Blanchette R.A."/>
            <person name="Henrissat B."/>
            <person name="Martin F."/>
            <person name="Cullen D."/>
            <person name="Hibbett D.S."/>
            <person name="Grigoriev I.V."/>
        </authorList>
    </citation>
    <scope>NUCLEOTIDE SEQUENCE [LARGE SCALE GENOMIC DNA]</scope>
    <source>
        <strain evidence="8">FD-172 SS1</strain>
    </source>
</reference>
<feature type="transmembrane region" description="Helical" evidence="6">
    <location>
        <begin position="120"/>
        <end position="142"/>
    </location>
</feature>
<evidence type="ECO:0000256" key="6">
    <source>
        <dbReference type="SAM" id="Phobius"/>
    </source>
</evidence>
<evidence type="ECO:0000256" key="3">
    <source>
        <dbReference type="ARBA" id="ARBA00022989"/>
    </source>
</evidence>
<dbReference type="EMBL" id="KL198049">
    <property type="protein sequence ID" value="KDQ12559.1"/>
    <property type="molecule type" value="Genomic_DNA"/>
</dbReference>
<feature type="transmembrane region" description="Helical" evidence="6">
    <location>
        <begin position="312"/>
        <end position="337"/>
    </location>
</feature>
<keyword evidence="2 6" id="KW-0812">Transmembrane</keyword>
<dbReference type="SUPFAM" id="SSF81321">
    <property type="entry name" value="Family A G protein-coupled receptor-like"/>
    <property type="match status" value="1"/>
</dbReference>
<dbReference type="PANTHER" id="PTHR23112:SF37">
    <property type="entry name" value="G PROTEIN-COUPLED RECEPTOR GPR1"/>
    <property type="match status" value="1"/>
</dbReference>
<dbReference type="AlphaFoldDB" id="A0A067MAF8"/>
<protein>
    <submittedName>
        <fullName evidence="7">Uncharacterized protein</fullName>
    </submittedName>
</protein>
<keyword evidence="3 6" id="KW-1133">Transmembrane helix</keyword>
<dbReference type="GO" id="GO:0005886">
    <property type="term" value="C:plasma membrane"/>
    <property type="evidence" value="ECO:0007669"/>
    <property type="project" value="TreeGrafter"/>
</dbReference>
<dbReference type="OrthoDB" id="100006at2759"/>
<dbReference type="PANTHER" id="PTHR23112">
    <property type="entry name" value="G PROTEIN-COUPLED RECEPTOR 157-RELATED"/>
    <property type="match status" value="1"/>
</dbReference>